<reference evidence="1" key="1">
    <citation type="submission" date="2020-03" db="EMBL/GenBank/DDBJ databases">
        <title>Hybrid Assembly of Korean Phytophthora infestans isolates.</title>
        <authorList>
            <person name="Prokchorchik M."/>
            <person name="Lee Y."/>
            <person name="Seo J."/>
            <person name="Cho J.-H."/>
            <person name="Park Y.-E."/>
            <person name="Jang D.-C."/>
            <person name="Im J.-S."/>
            <person name="Choi J.-G."/>
            <person name="Park H.-J."/>
            <person name="Lee G.-B."/>
            <person name="Lee Y.-G."/>
            <person name="Hong S.-Y."/>
            <person name="Cho K."/>
            <person name="Sohn K.H."/>
        </authorList>
    </citation>
    <scope>NUCLEOTIDE SEQUENCE</scope>
    <source>
        <strain evidence="1">KR_2_A2</strain>
    </source>
</reference>
<sequence length="91" mass="9730">MDSSFLGVAVTSSGTFDATLAAALDRSYSDEALDEEDSGVAYEDEVNDEEVISANSNHDVSTHLNPGDSDGTPHETMFHLVLDSLVCQAHR</sequence>
<evidence type="ECO:0000313" key="2">
    <source>
        <dbReference type="Proteomes" id="UP000704712"/>
    </source>
</evidence>
<name>A0A8S9TNR1_PHYIN</name>
<protein>
    <submittedName>
        <fullName evidence="1">Uncharacterized protein</fullName>
    </submittedName>
</protein>
<dbReference type="Proteomes" id="UP000704712">
    <property type="component" value="Unassembled WGS sequence"/>
</dbReference>
<accession>A0A8S9TNR1</accession>
<dbReference type="EMBL" id="JAACNO010003178">
    <property type="protein sequence ID" value="KAF4128194.1"/>
    <property type="molecule type" value="Genomic_DNA"/>
</dbReference>
<dbReference type="AlphaFoldDB" id="A0A8S9TNR1"/>
<evidence type="ECO:0000313" key="1">
    <source>
        <dbReference type="EMBL" id="KAF4128194.1"/>
    </source>
</evidence>
<comment type="caution">
    <text evidence="1">The sequence shown here is derived from an EMBL/GenBank/DDBJ whole genome shotgun (WGS) entry which is preliminary data.</text>
</comment>
<gene>
    <name evidence="1" type="ORF">GN958_ATG22619</name>
</gene>
<organism evidence="1 2">
    <name type="scientific">Phytophthora infestans</name>
    <name type="common">Potato late blight agent</name>
    <name type="synonym">Botrytis infestans</name>
    <dbReference type="NCBI Taxonomy" id="4787"/>
    <lineage>
        <taxon>Eukaryota</taxon>
        <taxon>Sar</taxon>
        <taxon>Stramenopiles</taxon>
        <taxon>Oomycota</taxon>
        <taxon>Peronosporomycetes</taxon>
        <taxon>Peronosporales</taxon>
        <taxon>Peronosporaceae</taxon>
        <taxon>Phytophthora</taxon>
    </lineage>
</organism>
<proteinExistence type="predicted"/>